<dbReference type="PANTHER" id="PTHR45931">
    <property type="entry name" value="SI:CH211-59O9.10"/>
    <property type="match status" value="1"/>
</dbReference>
<evidence type="ECO:0000313" key="6">
    <source>
        <dbReference type="EMBL" id="ONK68278.1"/>
    </source>
</evidence>
<evidence type="ECO:0000256" key="3">
    <source>
        <dbReference type="ARBA" id="ARBA00022833"/>
    </source>
</evidence>
<dbReference type="PANTHER" id="PTHR45931:SF16">
    <property type="entry name" value="RING_U-BOX SUPERFAMILY PROTEIN"/>
    <property type="match status" value="1"/>
</dbReference>
<gene>
    <name evidence="6" type="ORF">A4U43_C05F9580</name>
</gene>
<name>A0A5P1EQK1_ASPOF</name>
<keyword evidence="3" id="KW-0862">Zinc</keyword>
<dbReference type="Gramene" id="ONK68278">
    <property type="protein sequence ID" value="ONK68278"/>
    <property type="gene ID" value="A4U43_C05F9580"/>
</dbReference>
<evidence type="ECO:0000259" key="5">
    <source>
        <dbReference type="PROSITE" id="PS50089"/>
    </source>
</evidence>
<sequence>MSYGRLALTLSPHNLSRGNQYESAHDDDYNQSHSHYFMPLPLLYQPEDGGGLYTPWRLFEERVRSGPYGLASFPSQPYSPIRILILGPGAQEQVNPRLRQFIQDSPPRIRNDWHLSFPQNEPDEPGLTENEFKKAMKKLRKGVYNPTHPRKKSWTQGLFSTKSVTKKKIEEEKSEGKSCNVCLEDFVLNERVLITPCNHMFHNDCLVPWVRSHGKCPVCRFSLCEQRERALATNRSYDNDNGIVRGGVADVDLVSLIRAMEEALNWVHVPQ</sequence>
<reference evidence="7" key="1">
    <citation type="journal article" date="2017" name="Nat. Commun.">
        <title>The asparagus genome sheds light on the origin and evolution of a young Y chromosome.</title>
        <authorList>
            <person name="Harkess A."/>
            <person name="Zhou J."/>
            <person name="Xu C."/>
            <person name="Bowers J.E."/>
            <person name="Van der Hulst R."/>
            <person name="Ayyampalayam S."/>
            <person name="Mercati F."/>
            <person name="Riccardi P."/>
            <person name="McKain M.R."/>
            <person name="Kakrana A."/>
            <person name="Tang H."/>
            <person name="Ray J."/>
            <person name="Groenendijk J."/>
            <person name="Arikit S."/>
            <person name="Mathioni S.M."/>
            <person name="Nakano M."/>
            <person name="Shan H."/>
            <person name="Telgmann-Rauber A."/>
            <person name="Kanno A."/>
            <person name="Yue Z."/>
            <person name="Chen H."/>
            <person name="Li W."/>
            <person name="Chen Y."/>
            <person name="Xu X."/>
            <person name="Zhang Y."/>
            <person name="Luo S."/>
            <person name="Chen H."/>
            <person name="Gao J."/>
            <person name="Mao Z."/>
            <person name="Pires J.C."/>
            <person name="Luo M."/>
            <person name="Kudrna D."/>
            <person name="Wing R.A."/>
            <person name="Meyers B.C."/>
            <person name="Yi K."/>
            <person name="Kong H."/>
            <person name="Lavrijsen P."/>
            <person name="Sunseri F."/>
            <person name="Falavigna A."/>
            <person name="Ye Y."/>
            <person name="Leebens-Mack J.H."/>
            <person name="Chen G."/>
        </authorList>
    </citation>
    <scope>NUCLEOTIDE SEQUENCE [LARGE SCALE GENOMIC DNA]</scope>
    <source>
        <strain evidence="7">cv. DH0086</strain>
    </source>
</reference>
<evidence type="ECO:0000256" key="4">
    <source>
        <dbReference type="PROSITE-ProRule" id="PRU00175"/>
    </source>
</evidence>
<dbReference type="AlphaFoldDB" id="A0A5P1EQK1"/>
<dbReference type="GO" id="GO:0006511">
    <property type="term" value="P:ubiquitin-dependent protein catabolic process"/>
    <property type="evidence" value="ECO:0007669"/>
    <property type="project" value="TreeGrafter"/>
</dbReference>
<keyword evidence="2 4" id="KW-0863">Zinc-finger</keyword>
<dbReference type="SMART" id="SM00184">
    <property type="entry name" value="RING"/>
    <property type="match status" value="1"/>
</dbReference>
<dbReference type="Gene3D" id="3.30.40.10">
    <property type="entry name" value="Zinc/RING finger domain, C3HC4 (zinc finger)"/>
    <property type="match status" value="1"/>
</dbReference>
<dbReference type="OMA" id="RSHGKCP"/>
<dbReference type="InterPro" id="IPR001841">
    <property type="entry name" value="Znf_RING"/>
</dbReference>
<dbReference type="OrthoDB" id="8062037at2759"/>
<dbReference type="EMBL" id="CM007385">
    <property type="protein sequence ID" value="ONK68278.1"/>
    <property type="molecule type" value="Genomic_DNA"/>
</dbReference>
<dbReference type="InterPro" id="IPR051834">
    <property type="entry name" value="RING_finger_E3_ligase"/>
</dbReference>
<protein>
    <recommendedName>
        <fullName evidence="5">RING-type domain-containing protein</fullName>
    </recommendedName>
</protein>
<evidence type="ECO:0000256" key="2">
    <source>
        <dbReference type="ARBA" id="ARBA00022771"/>
    </source>
</evidence>
<organism evidence="6 7">
    <name type="scientific">Asparagus officinalis</name>
    <name type="common">Garden asparagus</name>
    <dbReference type="NCBI Taxonomy" id="4686"/>
    <lineage>
        <taxon>Eukaryota</taxon>
        <taxon>Viridiplantae</taxon>
        <taxon>Streptophyta</taxon>
        <taxon>Embryophyta</taxon>
        <taxon>Tracheophyta</taxon>
        <taxon>Spermatophyta</taxon>
        <taxon>Magnoliopsida</taxon>
        <taxon>Liliopsida</taxon>
        <taxon>Asparagales</taxon>
        <taxon>Asparagaceae</taxon>
        <taxon>Asparagoideae</taxon>
        <taxon>Asparagus</taxon>
    </lineage>
</organism>
<evidence type="ECO:0000313" key="7">
    <source>
        <dbReference type="Proteomes" id="UP000243459"/>
    </source>
</evidence>
<dbReference type="Pfam" id="PF13639">
    <property type="entry name" value="zf-RING_2"/>
    <property type="match status" value="1"/>
</dbReference>
<keyword evidence="1" id="KW-0479">Metal-binding</keyword>
<accession>A0A5P1EQK1</accession>
<dbReference type="InterPro" id="IPR013083">
    <property type="entry name" value="Znf_RING/FYVE/PHD"/>
</dbReference>
<feature type="domain" description="RING-type" evidence="5">
    <location>
        <begin position="179"/>
        <end position="220"/>
    </location>
</feature>
<dbReference type="GO" id="GO:0061630">
    <property type="term" value="F:ubiquitin protein ligase activity"/>
    <property type="evidence" value="ECO:0007669"/>
    <property type="project" value="TreeGrafter"/>
</dbReference>
<dbReference type="SUPFAM" id="SSF57850">
    <property type="entry name" value="RING/U-box"/>
    <property type="match status" value="1"/>
</dbReference>
<evidence type="ECO:0000256" key="1">
    <source>
        <dbReference type="ARBA" id="ARBA00022723"/>
    </source>
</evidence>
<dbReference type="GO" id="GO:0005634">
    <property type="term" value="C:nucleus"/>
    <property type="evidence" value="ECO:0007669"/>
    <property type="project" value="TreeGrafter"/>
</dbReference>
<dbReference type="Proteomes" id="UP000243459">
    <property type="component" value="Chromosome 5"/>
</dbReference>
<dbReference type="PROSITE" id="PS50089">
    <property type="entry name" value="ZF_RING_2"/>
    <property type="match status" value="1"/>
</dbReference>
<keyword evidence="7" id="KW-1185">Reference proteome</keyword>
<dbReference type="GO" id="GO:0008270">
    <property type="term" value="F:zinc ion binding"/>
    <property type="evidence" value="ECO:0007669"/>
    <property type="project" value="UniProtKB-KW"/>
</dbReference>
<proteinExistence type="predicted"/>